<keyword evidence="2" id="KW-0539">Nucleus</keyword>
<dbReference type="EMBL" id="UYSL01000762">
    <property type="protein sequence ID" value="VDL64385.1"/>
    <property type="molecule type" value="Genomic_DNA"/>
</dbReference>
<dbReference type="PANTHER" id="PTHR22940:SF4">
    <property type="entry name" value="PROTEIN TIMELESS HOMOLOG"/>
    <property type="match status" value="1"/>
</dbReference>
<dbReference type="PANTHER" id="PTHR22940">
    <property type="entry name" value="TIMEOUT/TIMELESS-2"/>
    <property type="match status" value="1"/>
</dbReference>
<sequence>MEVLIQGTISALGYLEDGVYYQEPDCYETIRDLIRFLRTDNNVLLARKICGERNIIENDLIPIIKSPDLKDNMFDIAIRLLANLAQPPIVSLQGKQPEDRDEWQTYWILEENLRRAKPAFADVKFFTVLKDKLEKYFLNTDWEDREEEDRLVMERIVVLIRFIFSISPTEGDGRRTAAESNTHDRVISAFLDSGIDKVLTHIASQSKERDFHLSIMIIFASILKEHVAGTPGSVYFYPSEFFLLLRCYVVKKELFIVRFSGSYVVKGISAVNKEKDLDINELSFLNERKTKKTVAKNRRPFDADLKTHLSSMDLRVKLKSFIDEDLVKCFNRLIKSTRELKNADCFFFLLMGFMLEYTRLLLNHFHGNGLKRLAIQVSNCLPVESFHHIQVHLDNYLESAATLQKEAKSYGLRCQYALAAYKELILFHQYLMDKGTAEEKEFAKQTCFHILTVEEYRELGFTLFKKFKPGFLSKTFLRELVMATHHYFRLLERSVKSGQLSTVTKRSKIRRRTTTSKKAADVVDSMSADDLDKRWTQIEDEVKDIVLGNVEPSADQIPINTLLDVQEEQHQKFAMLKVQRAMRERRPKDAMGLYRASRAMWPNEGDFEQMTHVCSAIRIKSKSCGMSEVAAQKKFAAQSLIDDDGEADSYSDEEEAKYELKEVSVRFSQPVTHVFRGNCVSFRYVFLLNDFATNSVDLNKALVKMLHRVAFDLKMPARLYQLSLFHIFAKVGAHLVPLSKEEKKKHPLFELYTFGYHLLKFFICFDKVDDRLAPELLFWKGPKECYEIQNGYESKKGKDGNEYTWSEELENELRSLYNEYRDMDERPEGMDVLDFIEPNLSRPRNRKQILKKMKELALDPLGAKANKGYFIRVYLLRLEDMVNFVRSRLAESHGEFSRQKIIKQMNYLGIVYEKKKKLTQKKYQWSEGLLTELANLKNQYDEMDYLFKVDLVDYVMRRLSEKKPRRQVERELVTLGATIKPLTEYVFNHSYRKESSGESDGEESFADERSNASDDDLDLEEESAVSALFTILW</sequence>
<proteinExistence type="predicted"/>
<reference evidence="6 7" key="2">
    <citation type="submission" date="2018-11" db="EMBL/GenBank/DDBJ databases">
        <authorList>
            <consortium name="Pathogen Informatics"/>
        </authorList>
    </citation>
    <scope>NUCLEOTIDE SEQUENCE [LARGE SCALE GENOMIC DNA]</scope>
</reference>
<name>A0A0N4XF22_NIPBR</name>
<dbReference type="InterPro" id="IPR044998">
    <property type="entry name" value="Timeless"/>
</dbReference>
<evidence type="ECO:0000256" key="3">
    <source>
        <dbReference type="ARBA" id="ARBA00023306"/>
    </source>
</evidence>
<dbReference type="OMA" id="TINLCQP"/>
<reference evidence="8" key="1">
    <citation type="submission" date="2017-02" db="UniProtKB">
        <authorList>
            <consortium name="WormBaseParasite"/>
        </authorList>
    </citation>
    <scope>IDENTIFICATION</scope>
</reference>
<dbReference type="GO" id="GO:0000076">
    <property type="term" value="P:DNA replication checkpoint signaling"/>
    <property type="evidence" value="ECO:0007669"/>
    <property type="project" value="TreeGrafter"/>
</dbReference>
<comment type="subcellular location">
    <subcellularLocation>
        <location evidence="1">Nucleus</location>
    </subcellularLocation>
</comment>
<dbReference type="Proteomes" id="UP000271162">
    <property type="component" value="Unassembled WGS sequence"/>
</dbReference>
<dbReference type="InterPro" id="IPR006906">
    <property type="entry name" value="Timeless_N"/>
</dbReference>
<evidence type="ECO:0000256" key="4">
    <source>
        <dbReference type="SAM" id="MobiDB-lite"/>
    </source>
</evidence>
<accession>A0A0N4XF22</accession>
<feature type="domain" description="Timeless N-terminal" evidence="5">
    <location>
        <begin position="20"/>
        <end position="225"/>
    </location>
</feature>
<evidence type="ECO:0000313" key="6">
    <source>
        <dbReference type="EMBL" id="VDL64385.1"/>
    </source>
</evidence>
<dbReference type="GO" id="GO:0003677">
    <property type="term" value="F:DNA binding"/>
    <property type="evidence" value="ECO:0007669"/>
    <property type="project" value="TreeGrafter"/>
</dbReference>
<evidence type="ECO:0000256" key="2">
    <source>
        <dbReference type="ARBA" id="ARBA00023242"/>
    </source>
</evidence>
<evidence type="ECO:0000256" key="1">
    <source>
        <dbReference type="ARBA" id="ARBA00004123"/>
    </source>
</evidence>
<evidence type="ECO:0000313" key="8">
    <source>
        <dbReference type="WBParaSite" id="NBR_0000112401-mRNA-1"/>
    </source>
</evidence>
<dbReference type="GO" id="GO:0006281">
    <property type="term" value="P:DNA repair"/>
    <property type="evidence" value="ECO:0007669"/>
    <property type="project" value="TreeGrafter"/>
</dbReference>
<keyword evidence="7" id="KW-1185">Reference proteome</keyword>
<dbReference type="WBParaSite" id="NBR_0000112401-mRNA-1">
    <property type="protein sequence ID" value="NBR_0000112401-mRNA-1"/>
    <property type="gene ID" value="NBR_0000112401"/>
</dbReference>
<evidence type="ECO:0000259" key="5">
    <source>
        <dbReference type="Pfam" id="PF04821"/>
    </source>
</evidence>
<keyword evidence="3" id="KW-0131">Cell cycle</keyword>
<dbReference type="Pfam" id="PF04821">
    <property type="entry name" value="TIMELESS"/>
    <property type="match status" value="1"/>
</dbReference>
<dbReference type="Pfam" id="PF26019">
    <property type="entry name" value="HTH_TIMELESS"/>
    <property type="match status" value="2"/>
</dbReference>
<feature type="region of interest" description="Disordered" evidence="4">
    <location>
        <begin position="993"/>
        <end position="1019"/>
    </location>
</feature>
<evidence type="ECO:0000313" key="7">
    <source>
        <dbReference type="Proteomes" id="UP000271162"/>
    </source>
</evidence>
<protein>
    <submittedName>
        <fullName evidence="8">Protein timeless homolog (inferred by orthology to a human protein)</fullName>
    </submittedName>
</protein>
<dbReference type="STRING" id="27835.A0A0N4XF22"/>
<dbReference type="GO" id="GO:0043111">
    <property type="term" value="P:replication fork arrest"/>
    <property type="evidence" value="ECO:0007669"/>
    <property type="project" value="TreeGrafter"/>
</dbReference>
<dbReference type="AlphaFoldDB" id="A0A0N4XF22"/>
<organism evidence="8">
    <name type="scientific">Nippostrongylus brasiliensis</name>
    <name type="common">Rat hookworm</name>
    <dbReference type="NCBI Taxonomy" id="27835"/>
    <lineage>
        <taxon>Eukaryota</taxon>
        <taxon>Metazoa</taxon>
        <taxon>Ecdysozoa</taxon>
        <taxon>Nematoda</taxon>
        <taxon>Chromadorea</taxon>
        <taxon>Rhabditida</taxon>
        <taxon>Rhabditina</taxon>
        <taxon>Rhabditomorpha</taxon>
        <taxon>Strongyloidea</taxon>
        <taxon>Heligmosomidae</taxon>
        <taxon>Nippostrongylus</taxon>
    </lineage>
</organism>
<gene>
    <name evidence="6" type="ORF">NBR_LOCUS1125</name>
</gene>
<dbReference type="GO" id="GO:0031298">
    <property type="term" value="C:replication fork protection complex"/>
    <property type="evidence" value="ECO:0007669"/>
    <property type="project" value="TreeGrafter"/>
</dbReference>